<dbReference type="InterPro" id="IPR050834">
    <property type="entry name" value="Glycosyltransf_2"/>
</dbReference>
<evidence type="ECO:0000256" key="1">
    <source>
        <dbReference type="ARBA" id="ARBA00006739"/>
    </source>
</evidence>
<dbReference type="Proteomes" id="UP000248688">
    <property type="component" value="Chromosome"/>
</dbReference>
<proteinExistence type="inferred from homology"/>
<sequence>MEKFSVLISVYIKEDPVFFTDALASIFNQTLPPTELLIVKDGPLTEELDNIILNFIHEYPSKIRVFPLEENGGLGKALRIGVENCKYNIIARMDTDDICVSDRFEKQIGYLSNNPSAVLVGSFVEEFNKVPGDLKVIKEVPEIHDQIIKYSKQRNPFNHPSVAFRKSAIINVGSYKTMIYFEDYYLWLRLLNNLNGYIVYNIQDPLLYFRIGNDMIGRRHGINYLVKEINFLNLAFKESLITFYEFCRLIVTRVPLRILPKPLLKLFYKILLR</sequence>
<dbReference type="KEGG" id="est:DN752_19965"/>
<evidence type="ECO:0000259" key="4">
    <source>
        <dbReference type="Pfam" id="PF00535"/>
    </source>
</evidence>
<dbReference type="SUPFAM" id="SSF53448">
    <property type="entry name" value="Nucleotide-diphospho-sugar transferases"/>
    <property type="match status" value="1"/>
</dbReference>
<dbReference type="PANTHER" id="PTHR43685">
    <property type="entry name" value="GLYCOSYLTRANSFERASE"/>
    <property type="match status" value="1"/>
</dbReference>
<keyword evidence="2" id="KW-0328">Glycosyltransferase</keyword>
<accession>A0A2Z4IM95</accession>
<dbReference type="InterPro" id="IPR029044">
    <property type="entry name" value="Nucleotide-diphossugar_trans"/>
</dbReference>
<evidence type="ECO:0000256" key="2">
    <source>
        <dbReference type="ARBA" id="ARBA00022676"/>
    </source>
</evidence>
<comment type="similarity">
    <text evidence="1">Belongs to the glycosyltransferase 2 family.</text>
</comment>
<dbReference type="RefSeq" id="WP_112785605.1">
    <property type="nucleotide sequence ID" value="NZ_CP030041.1"/>
</dbReference>
<organism evidence="5 6">
    <name type="scientific">Echinicola strongylocentroti</name>
    <dbReference type="NCBI Taxonomy" id="1795355"/>
    <lineage>
        <taxon>Bacteria</taxon>
        <taxon>Pseudomonadati</taxon>
        <taxon>Bacteroidota</taxon>
        <taxon>Cytophagia</taxon>
        <taxon>Cytophagales</taxon>
        <taxon>Cyclobacteriaceae</taxon>
        <taxon>Echinicola</taxon>
    </lineage>
</organism>
<gene>
    <name evidence="5" type="ORF">DN752_19965</name>
</gene>
<dbReference type="InterPro" id="IPR001173">
    <property type="entry name" value="Glyco_trans_2-like"/>
</dbReference>
<evidence type="ECO:0000256" key="3">
    <source>
        <dbReference type="ARBA" id="ARBA00022679"/>
    </source>
</evidence>
<feature type="domain" description="Glycosyltransferase 2-like" evidence="4">
    <location>
        <begin position="5"/>
        <end position="164"/>
    </location>
</feature>
<keyword evidence="6" id="KW-1185">Reference proteome</keyword>
<dbReference type="AlphaFoldDB" id="A0A2Z4IM95"/>
<dbReference type="Gene3D" id="3.90.550.10">
    <property type="entry name" value="Spore Coat Polysaccharide Biosynthesis Protein SpsA, Chain A"/>
    <property type="match status" value="1"/>
</dbReference>
<reference evidence="5 6" key="1">
    <citation type="submission" date="2018-06" db="EMBL/GenBank/DDBJ databases">
        <title>Echinicola strongylocentroti sp. nov., isolated from a sea urchin Strongylocentrotus intermedius.</title>
        <authorList>
            <person name="Bae S.S."/>
        </authorList>
    </citation>
    <scope>NUCLEOTIDE SEQUENCE [LARGE SCALE GENOMIC DNA]</scope>
    <source>
        <strain evidence="5 6">MEBiC08714</strain>
    </source>
</reference>
<evidence type="ECO:0000313" key="6">
    <source>
        <dbReference type="Proteomes" id="UP000248688"/>
    </source>
</evidence>
<dbReference type="EMBL" id="CP030041">
    <property type="protein sequence ID" value="AWW32232.1"/>
    <property type="molecule type" value="Genomic_DNA"/>
</dbReference>
<dbReference type="PANTHER" id="PTHR43685:SF5">
    <property type="entry name" value="GLYCOSYLTRANSFERASE EPSE-RELATED"/>
    <property type="match status" value="1"/>
</dbReference>
<dbReference type="OrthoDB" id="6307329at2"/>
<keyword evidence="3" id="KW-0808">Transferase</keyword>
<protein>
    <submittedName>
        <fullName evidence="5">Amylovoran biosynthesis protein AmsE</fullName>
    </submittedName>
</protein>
<dbReference type="GO" id="GO:0016757">
    <property type="term" value="F:glycosyltransferase activity"/>
    <property type="evidence" value="ECO:0007669"/>
    <property type="project" value="UniProtKB-KW"/>
</dbReference>
<dbReference type="Pfam" id="PF00535">
    <property type="entry name" value="Glycos_transf_2"/>
    <property type="match status" value="1"/>
</dbReference>
<name>A0A2Z4IM95_9BACT</name>
<evidence type="ECO:0000313" key="5">
    <source>
        <dbReference type="EMBL" id="AWW32232.1"/>
    </source>
</evidence>